<evidence type="ECO:0000256" key="1">
    <source>
        <dbReference type="SAM" id="Coils"/>
    </source>
</evidence>
<proteinExistence type="predicted"/>
<sequence>MPQDEIDFHPIELAAHSILSGSLDSIHENFSSLHQSQHILITRLKHIEHRLQTLENAKDFSEEDVTAIRARIGAIQKQLDTQRRVLSEVDARMND</sequence>
<dbReference type="EMBL" id="LYUB02000021">
    <property type="protein sequence ID" value="OVF06218.1"/>
    <property type="molecule type" value="Genomic_DNA"/>
</dbReference>
<gene>
    <name evidence="2" type="ORF">A9F13_21g00418</name>
</gene>
<keyword evidence="1" id="KW-0175">Coiled coil</keyword>
<evidence type="ECO:0000313" key="3">
    <source>
        <dbReference type="Proteomes" id="UP000195602"/>
    </source>
</evidence>
<reference evidence="2 3" key="1">
    <citation type="submission" date="2017-04" db="EMBL/GenBank/DDBJ databases">
        <title>Draft genome of the yeast Clavispora lusitaniae type strain CBS 6936.</title>
        <authorList>
            <person name="Durrens P."/>
            <person name="Klopp C."/>
            <person name="Biteau N."/>
            <person name="Fitton-Ouhabi V."/>
            <person name="Dementhon K."/>
            <person name="Accoceberry I."/>
            <person name="Sherman D.J."/>
            <person name="Noel T."/>
        </authorList>
    </citation>
    <scope>NUCLEOTIDE SEQUENCE [LARGE SCALE GENOMIC DNA]</scope>
    <source>
        <strain evidence="2 3">CBS 6936</strain>
    </source>
</reference>
<evidence type="ECO:0000313" key="2">
    <source>
        <dbReference type="EMBL" id="OVF06218.1"/>
    </source>
</evidence>
<feature type="coiled-coil region" evidence="1">
    <location>
        <begin position="44"/>
        <end position="71"/>
    </location>
</feature>
<dbReference type="AlphaFoldDB" id="A0AA91SZW0"/>
<name>A0AA91SZW0_CLALS</name>
<dbReference type="Proteomes" id="UP000195602">
    <property type="component" value="Unassembled WGS sequence"/>
</dbReference>
<dbReference type="KEGG" id="clus:A9F13_21g00418"/>
<protein>
    <submittedName>
        <fullName evidence="2">Biogenesis of lysosome-related organelles complex subunit</fullName>
    </submittedName>
</protein>
<accession>A0AA91SZW0</accession>
<organism evidence="2 3">
    <name type="scientific">Clavispora lusitaniae</name>
    <name type="common">Candida lusitaniae</name>
    <dbReference type="NCBI Taxonomy" id="36911"/>
    <lineage>
        <taxon>Eukaryota</taxon>
        <taxon>Fungi</taxon>
        <taxon>Dikarya</taxon>
        <taxon>Ascomycota</taxon>
        <taxon>Saccharomycotina</taxon>
        <taxon>Pichiomycetes</taxon>
        <taxon>Metschnikowiaceae</taxon>
        <taxon>Clavispora</taxon>
    </lineage>
</organism>
<comment type="caution">
    <text evidence="2">The sequence shown here is derived from an EMBL/GenBank/DDBJ whole genome shotgun (WGS) entry which is preliminary data.</text>
</comment>